<evidence type="ECO:0000256" key="8">
    <source>
        <dbReference type="ARBA" id="ARBA00023139"/>
    </source>
</evidence>
<dbReference type="PANTHER" id="PTHR30582">
    <property type="entry name" value="L,D-TRANSPEPTIDASE"/>
    <property type="match status" value="1"/>
</dbReference>
<dbReference type="InterPro" id="IPR038063">
    <property type="entry name" value="Transpep_catalytic_dom"/>
</dbReference>
<feature type="domain" description="L,D-TPase catalytic" evidence="14">
    <location>
        <begin position="111"/>
        <end position="236"/>
    </location>
</feature>
<evidence type="ECO:0000256" key="2">
    <source>
        <dbReference type="ARBA" id="ARBA00022475"/>
    </source>
</evidence>
<accession>A0A378SNS1</accession>
<evidence type="ECO:0000256" key="1">
    <source>
        <dbReference type="ARBA" id="ARBA00004752"/>
    </source>
</evidence>
<keyword evidence="2" id="KW-1003">Cell membrane</keyword>
<keyword evidence="9" id="KW-0449">Lipoprotein</keyword>
<dbReference type="EMBL" id="UGQM01000001">
    <property type="protein sequence ID" value="STZ44390.1"/>
    <property type="molecule type" value="Genomic_DNA"/>
</dbReference>
<evidence type="ECO:0000256" key="12">
    <source>
        <dbReference type="ARBA" id="ARBA00060592"/>
    </source>
</evidence>
<keyword evidence="8" id="KW-0564">Palmitate</keyword>
<evidence type="ECO:0000256" key="6">
    <source>
        <dbReference type="ARBA" id="ARBA00022984"/>
    </source>
</evidence>
<evidence type="ECO:0000259" key="14">
    <source>
        <dbReference type="PROSITE" id="PS52029"/>
    </source>
</evidence>
<dbReference type="UniPathway" id="UPA00219"/>
<evidence type="ECO:0000256" key="11">
    <source>
        <dbReference type="ARBA" id="ARBA00023316"/>
    </source>
</evidence>
<dbReference type="GO" id="GO:0071555">
    <property type="term" value="P:cell wall organization"/>
    <property type="evidence" value="ECO:0007669"/>
    <property type="project" value="UniProtKB-UniRule"/>
</dbReference>
<dbReference type="InterPro" id="IPR041280">
    <property type="entry name" value="Big_10"/>
</dbReference>
<dbReference type="Proteomes" id="UP000254291">
    <property type="component" value="Unassembled WGS sequence"/>
</dbReference>
<dbReference type="GO" id="GO:0005576">
    <property type="term" value="C:extracellular region"/>
    <property type="evidence" value="ECO:0007669"/>
    <property type="project" value="TreeGrafter"/>
</dbReference>
<comment type="pathway">
    <text evidence="12">Glycan biosynthesis.</text>
</comment>
<dbReference type="GO" id="GO:0018104">
    <property type="term" value="P:peptidoglycan-protein cross-linking"/>
    <property type="evidence" value="ECO:0007669"/>
    <property type="project" value="TreeGrafter"/>
</dbReference>
<dbReference type="InterPro" id="IPR005490">
    <property type="entry name" value="LD_TPept_cat_dom"/>
</dbReference>
<evidence type="ECO:0000256" key="4">
    <source>
        <dbReference type="ARBA" id="ARBA00022729"/>
    </source>
</evidence>
<evidence type="ECO:0000256" key="5">
    <source>
        <dbReference type="ARBA" id="ARBA00022960"/>
    </source>
</evidence>
<keyword evidence="6 13" id="KW-0573">Peptidoglycan synthesis</keyword>
<dbReference type="GO" id="GO:0016746">
    <property type="term" value="F:acyltransferase activity"/>
    <property type="evidence" value="ECO:0007669"/>
    <property type="project" value="UniProtKB-KW"/>
</dbReference>
<dbReference type="PANTHER" id="PTHR30582:SF2">
    <property type="entry name" value="L,D-TRANSPEPTIDASE YCIB-RELATED"/>
    <property type="match status" value="1"/>
</dbReference>
<dbReference type="AlphaFoldDB" id="A0A378SNS1"/>
<feature type="active site" description="Nucleophile" evidence="13">
    <location>
        <position position="212"/>
    </location>
</feature>
<proteinExistence type="predicted"/>
<evidence type="ECO:0000256" key="13">
    <source>
        <dbReference type="PROSITE-ProRule" id="PRU01373"/>
    </source>
</evidence>
<reference evidence="15 16" key="1">
    <citation type="submission" date="2018-06" db="EMBL/GenBank/DDBJ databases">
        <authorList>
            <consortium name="Pathogen Informatics"/>
            <person name="Doyle S."/>
        </authorList>
    </citation>
    <scope>NUCLEOTIDE SEQUENCE [LARGE SCALE GENOMIC DNA]</scope>
    <source>
        <strain evidence="15 16">NCTC10742</strain>
    </source>
</reference>
<dbReference type="PROSITE" id="PS52029">
    <property type="entry name" value="LD_TPASE"/>
    <property type="match status" value="1"/>
</dbReference>
<evidence type="ECO:0000313" key="15">
    <source>
        <dbReference type="EMBL" id="STZ44390.1"/>
    </source>
</evidence>
<evidence type="ECO:0000256" key="10">
    <source>
        <dbReference type="ARBA" id="ARBA00023315"/>
    </source>
</evidence>
<dbReference type="Gene3D" id="2.40.440.10">
    <property type="entry name" value="L,D-transpeptidase catalytic domain-like"/>
    <property type="match status" value="1"/>
</dbReference>
<keyword evidence="4" id="KW-0732">Signal</keyword>
<dbReference type="CDD" id="cd16913">
    <property type="entry name" value="YkuD_like"/>
    <property type="match status" value="1"/>
</dbReference>
<sequence length="237" mass="25111">MVAAFLAPSAGTPVAEAAATDAFGVIRVLPGPGEVVGVAHPVVVEFIAPVVNREAAERTVSITTSQSMAGEFTWLDDATLEWKPTGYWPAHDEIEVRAGGLKTEFSTGAAVVGIADIDAHTFTVEVDGEVVREMPASLGKPGFETPVGDFTVLEKQRNVVFDSRSIGIPLDDPEGYLIDGEFGVRVTWGGVYVHSAPWSVDAQGAANVSHGCINLSPENAEWYFDMVRVGDPVTVQA</sequence>
<evidence type="ECO:0000256" key="7">
    <source>
        <dbReference type="ARBA" id="ARBA00023136"/>
    </source>
</evidence>
<dbReference type="InterPro" id="IPR050979">
    <property type="entry name" value="LD-transpeptidase"/>
</dbReference>
<organism evidence="15 16">
    <name type="scientific">Mycolicibacterium gilvum</name>
    <dbReference type="NCBI Taxonomy" id="1804"/>
    <lineage>
        <taxon>Bacteria</taxon>
        <taxon>Bacillati</taxon>
        <taxon>Actinomycetota</taxon>
        <taxon>Actinomycetes</taxon>
        <taxon>Mycobacteriales</taxon>
        <taxon>Mycobacteriaceae</taxon>
        <taxon>Mycolicibacterium</taxon>
    </lineage>
</organism>
<dbReference type="GO" id="GO:0008360">
    <property type="term" value="P:regulation of cell shape"/>
    <property type="evidence" value="ECO:0007669"/>
    <property type="project" value="UniProtKB-UniRule"/>
</dbReference>
<feature type="active site" description="Proton donor/acceptor" evidence="13">
    <location>
        <position position="194"/>
    </location>
</feature>
<evidence type="ECO:0000256" key="9">
    <source>
        <dbReference type="ARBA" id="ARBA00023288"/>
    </source>
</evidence>
<name>A0A378SNS1_9MYCO</name>
<comment type="pathway">
    <text evidence="1 13">Cell wall biogenesis; peptidoglycan biosynthesis.</text>
</comment>
<keyword evidence="7" id="KW-0472">Membrane</keyword>
<evidence type="ECO:0000313" key="16">
    <source>
        <dbReference type="Proteomes" id="UP000254291"/>
    </source>
</evidence>
<evidence type="ECO:0000256" key="3">
    <source>
        <dbReference type="ARBA" id="ARBA00022679"/>
    </source>
</evidence>
<dbReference type="Pfam" id="PF17964">
    <property type="entry name" value="Big_10"/>
    <property type="match status" value="1"/>
</dbReference>
<keyword evidence="5 13" id="KW-0133">Cell shape</keyword>
<dbReference type="SUPFAM" id="SSF141523">
    <property type="entry name" value="L,D-transpeptidase catalytic domain-like"/>
    <property type="match status" value="1"/>
</dbReference>
<gene>
    <name evidence="15" type="ORF">NCTC10742_03624</name>
</gene>
<dbReference type="Gene3D" id="2.60.40.3710">
    <property type="match status" value="1"/>
</dbReference>
<keyword evidence="10" id="KW-0012">Acyltransferase</keyword>
<keyword evidence="3" id="KW-0808">Transferase</keyword>
<dbReference type="FunFam" id="2.40.440.10:FF:000005">
    <property type="entry name" value="L,D-transpeptidase 2"/>
    <property type="match status" value="1"/>
</dbReference>
<dbReference type="GO" id="GO:0071972">
    <property type="term" value="F:peptidoglycan L,D-transpeptidase activity"/>
    <property type="evidence" value="ECO:0007669"/>
    <property type="project" value="TreeGrafter"/>
</dbReference>
<dbReference type="Pfam" id="PF03734">
    <property type="entry name" value="YkuD"/>
    <property type="match status" value="1"/>
</dbReference>
<keyword evidence="11 13" id="KW-0961">Cell wall biogenesis/degradation</keyword>
<protein>
    <submittedName>
        <fullName evidence="15">ErfK/YbiS/YcfS/YnhG family protein</fullName>
    </submittedName>
</protein>